<proteinExistence type="predicted"/>
<feature type="compositionally biased region" description="Polar residues" evidence="1">
    <location>
        <begin position="320"/>
        <end position="329"/>
    </location>
</feature>
<name>A0ABQ9IPI9_9NEOP</name>
<dbReference type="Proteomes" id="UP001159363">
    <property type="component" value="Chromosome 1"/>
</dbReference>
<comment type="caution">
    <text evidence="2">The sequence shown here is derived from an EMBL/GenBank/DDBJ whole genome shotgun (WGS) entry which is preliminary data.</text>
</comment>
<gene>
    <name evidence="2" type="ORF">PR048_003171</name>
</gene>
<organism evidence="2 3">
    <name type="scientific">Dryococelus australis</name>
    <dbReference type="NCBI Taxonomy" id="614101"/>
    <lineage>
        <taxon>Eukaryota</taxon>
        <taxon>Metazoa</taxon>
        <taxon>Ecdysozoa</taxon>
        <taxon>Arthropoda</taxon>
        <taxon>Hexapoda</taxon>
        <taxon>Insecta</taxon>
        <taxon>Pterygota</taxon>
        <taxon>Neoptera</taxon>
        <taxon>Polyneoptera</taxon>
        <taxon>Phasmatodea</taxon>
        <taxon>Verophasmatodea</taxon>
        <taxon>Anareolatae</taxon>
        <taxon>Phasmatidae</taxon>
        <taxon>Eurycanthinae</taxon>
        <taxon>Dryococelus</taxon>
    </lineage>
</organism>
<keyword evidence="3" id="KW-1185">Reference proteome</keyword>
<evidence type="ECO:0000313" key="2">
    <source>
        <dbReference type="EMBL" id="KAJ8897818.1"/>
    </source>
</evidence>
<accession>A0ABQ9IPI9</accession>
<feature type="region of interest" description="Disordered" evidence="1">
    <location>
        <begin position="304"/>
        <end position="329"/>
    </location>
</feature>
<reference evidence="2 3" key="1">
    <citation type="submission" date="2023-02" db="EMBL/GenBank/DDBJ databases">
        <title>LHISI_Scaffold_Assembly.</title>
        <authorList>
            <person name="Stuart O.P."/>
            <person name="Cleave R."/>
            <person name="Magrath M.J.L."/>
            <person name="Mikheyev A.S."/>
        </authorList>
    </citation>
    <scope>NUCLEOTIDE SEQUENCE [LARGE SCALE GENOMIC DNA]</scope>
    <source>
        <strain evidence="2">Daus_M_001</strain>
        <tissue evidence="2">Leg muscle</tissue>
    </source>
</reference>
<feature type="region of interest" description="Disordered" evidence="1">
    <location>
        <begin position="527"/>
        <end position="551"/>
    </location>
</feature>
<dbReference type="EMBL" id="JARBHB010000001">
    <property type="protein sequence ID" value="KAJ8897818.1"/>
    <property type="molecule type" value="Genomic_DNA"/>
</dbReference>
<protein>
    <submittedName>
        <fullName evidence="2">Uncharacterized protein</fullName>
    </submittedName>
</protein>
<evidence type="ECO:0000256" key="1">
    <source>
        <dbReference type="SAM" id="MobiDB-lite"/>
    </source>
</evidence>
<evidence type="ECO:0000313" key="3">
    <source>
        <dbReference type="Proteomes" id="UP001159363"/>
    </source>
</evidence>
<sequence length="604" mass="66472">MPLMCLLPPMAQICSFKRLALPFSPGTAPPPPQTFSLGARPAVLPRRERPYIVLFWPHVGNEADVAVGRRVFSGYTNTDSPIPHLPFDHYSDSVTSRSKQILSRVRLAPRPDYRVNMGTESLTSRATLSDLRECVGELVCSEELDLSAGLWTGCTTHLYNTPHTPYNTQSLSPDLNLTENLLEELDTRSMDAIACGSIPMKVFQDMTCLEDEIHCPLLSLVVNARSFYHLARGRRVNQLRLQQRLRRALHKVEQSSIHRNGEQFLPTALRCERTLPCSQKSEFPVYLAHRRLLGGYLARPCREPTLRSRLPPPPPSSTRWANSHPTTGSRLPAAIPRITSLLHEATIPSAELIGRSVSAYRQAVPSPVATCIKRPSVQVSSKSSRKTVALALEQAPFLTEEIFVSQNECSGVKGWRAEAGKPTLEKMFSEYYSGRWVRSRGLGEELAFCTKSASVVGLGGVHGQGHVPLDKGWRCQKIDIASSLGLHSGTGQKGVYGAPERSDLSYLVAAIFTNHHVEGGTAVAERLARSPPTRANRAQSPAGSPDFRKGESYRTMPLVGGFSRGSPVSPAPSFWRRSIFTSITLIGSQDLAVKSSPNHFTSPR</sequence>